<comment type="caution">
    <text evidence="2">The sequence shown here is derived from an EMBL/GenBank/DDBJ whole genome shotgun (WGS) entry which is preliminary data.</text>
</comment>
<evidence type="ECO:0000313" key="3">
    <source>
        <dbReference type="Proteomes" id="UP001172055"/>
    </source>
</evidence>
<dbReference type="Gene3D" id="3.60.21.10">
    <property type="match status" value="1"/>
</dbReference>
<dbReference type="InterPro" id="IPR051158">
    <property type="entry name" value="Metallophosphoesterase_sf"/>
</dbReference>
<reference evidence="2 3" key="1">
    <citation type="submission" date="2023-06" db="EMBL/GenBank/DDBJ databases">
        <title>Novel species in genus Planococcus.</title>
        <authorList>
            <person name="Ning S."/>
        </authorList>
    </citation>
    <scope>NUCLEOTIDE SEQUENCE [LARGE SCALE GENOMIC DNA]</scope>
    <source>
        <strain evidence="2 3">N028</strain>
    </source>
</reference>
<dbReference type="RefSeq" id="WP_301722925.1">
    <property type="nucleotide sequence ID" value="NZ_JAUJWV010000001.1"/>
</dbReference>
<dbReference type="InterPro" id="IPR004843">
    <property type="entry name" value="Calcineurin-like_PHP"/>
</dbReference>
<evidence type="ECO:0000313" key="2">
    <source>
        <dbReference type="EMBL" id="MDN7241128.1"/>
    </source>
</evidence>
<sequence length="256" mass="29061">MKLVIKSGAAAFLLLLFMFKNAFDHKLRHQTIKLEAKVPFRPFKLLFIADIHRRKIPEEMLDFPVDVILIGGDLAERGVPLKRVAENLKILVDKAPVYFIWGNNDQEVKERNLRKLFAHFGVKVLDNEAVSLLGNPNLKLVGVNYLDLGKEGLDRAFSKVREEDTVIFASHSPFLFKRVKKKYKVDFLLAGHTHGGQIRLGKLGLYRKGALRVKGGKPELVTNGFGTTSLPLRLGAPAEFHLLSIEPKRKVWQKYE</sequence>
<evidence type="ECO:0000259" key="1">
    <source>
        <dbReference type="Pfam" id="PF00149"/>
    </source>
</evidence>
<organism evidence="2 3">
    <name type="scientific">Planococcus shixiaomingii</name>
    <dbReference type="NCBI Taxonomy" id="3058393"/>
    <lineage>
        <taxon>Bacteria</taxon>
        <taxon>Bacillati</taxon>
        <taxon>Bacillota</taxon>
        <taxon>Bacilli</taxon>
        <taxon>Bacillales</taxon>
        <taxon>Caryophanaceae</taxon>
        <taxon>Planococcus</taxon>
    </lineage>
</organism>
<dbReference type="SUPFAM" id="SSF56300">
    <property type="entry name" value="Metallo-dependent phosphatases"/>
    <property type="match status" value="1"/>
</dbReference>
<dbReference type="EMBL" id="JAUJWV010000001">
    <property type="protein sequence ID" value="MDN7241128.1"/>
    <property type="molecule type" value="Genomic_DNA"/>
</dbReference>
<name>A0ABT8MZT2_9BACL</name>
<dbReference type="Proteomes" id="UP001172055">
    <property type="component" value="Unassembled WGS sequence"/>
</dbReference>
<keyword evidence="3" id="KW-1185">Reference proteome</keyword>
<accession>A0ABT8MZT2</accession>
<feature type="domain" description="Calcineurin-like phosphoesterase" evidence="1">
    <location>
        <begin position="44"/>
        <end position="195"/>
    </location>
</feature>
<dbReference type="Pfam" id="PF00149">
    <property type="entry name" value="Metallophos"/>
    <property type="match status" value="1"/>
</dbReference>
<dbReference type="PANTHER" id="PTHR31302:SF32">
    <property type="entry name" value="PHOSPHOESTERASE"/>
    <property type="match status" value="1"/>
</dbReference>
<protein>
    <submittedName>
        <fullName evidence="2">Metallophosphoesterase</fullName>
    </submittedName>
</protein>
<dbReference type="PANTHER" id="PTHR31302">
    <property type="entry name" value="TRANSMEMBRANE PROTEIN WITH METALLOPHOSPHOESTERASE DOMAIN-RELATED"/>
    <property type="match status" value="1"/>
</dbReference>
<proteinExistence type="predicted"/>
<dbReference type="InterPro" id="IPR029052">
    <property type="entry name" value="Metallo-depent_PP-like"/>
</dbReference>
<gene>
    <name evidence="2" type="ORF">QWY14_04965</name>
</gene>